<keyword evidence="2" id="KW-0812">Transmembrane</keyword>
<evidence type="ECO:0000256" key="1">
    <source>
        <dbReference type="SAM" id="MobiDB-lite"/>
    </source>
</evidence>
<sequence>MPETPQNRPQGHAPSGRGQEYRSPATARFTVDGRPERRSGSAADRSAHASRQTGSYRPQPEATPYGRDADAYRKRVQADRASRPAHSGVTGRNERQPGPTRQQHAPRANARYANDDRYLKKANRSTSLPVKPALIGIAVLACIVIGIVIFVQSRPISVIVNGEQLELGGSKDIAAIIEAGYVSPKTGDFVAVDGEVLEAGKGEAFTAYVNSKKTNDPKTNLKAGDVVIVADGANAVEPSQDTVETVPYEVIQEGNGPLHVIEGKGVDGSKTTKIGDISGKTFVEDIAPQNPVCRQYYPDTGDDKVVALTFDDGPWPDSTGEVLDILAENDVKATFFTVGNRIDDNGKALVKRAHEEGHQICTHTFDHASGDGNGVDLGLMSAEQQIEEVTKGYDAIEAAIGEKPSTVIRTPGGNFNADVQKNLAPYISAEIGWNIDSSDWRLPGADSIAAQIEGAWPGAVILCHDGGGDRSQTIAAIREAIPYLKEQGYTFVTIDEMLKYPAKPMQS</sequence>
<evidence type="ECO:0000313" key="5">
    <source>
        <dbReference type="Proteomes" id="UP001487305"/>
    </source>
</evidence>
<name>A0ABV1J8L9_9ACTN</name>
<comment type="caution">
    <text evidence="4">The sequence shown here is derived from an EMBL/GenBank/DDBJ whole genome shotgun (WGS) entry which is preliminary data.</text>
</comment>
<dbReference type="CDD" id="cd10917">
    <property type="entry name" value="CE4_NodB_like_6s_7s"/>
    <property type="match status" value="1"/>
</dbReference>
<evidence type="ECO:0000313" key="4">
    <source>
        <dbReference type="EMBL" id="MEQ3361419.1"/>
    </source>
</evidence>
<accession>A0ABV1J8L9</accession>
<dbReference type="InterPro" id="IPR050248">
    <property type="entry name" value="Polysacc_deacetylase_ArnD"/>
</dbReference>
<dbReference type="PANTHER" id="PTHR10587">
    <property type="entry name" value="GLYCOSYL TRANSFERASE-RELATED"/>
    <property type="match status" value="1"/>
</dbReference>
<organism evidence="4 5">
    <name type="scientific">Raoultibacter massiliensis</name>
    <dbReference type="NCBI Taxonomy" id="1852371"/>
    <lineage>
        <taxon>Bacteria</taxon>
        <taxon>Bacillati</taxon>
        <taxon>Actinomycetota</taxon>
        <taxon>Coriobacteriia</taxon>
        <taxon>Eggerthellales</taxon>
        <taxon>Eggerthellaceae</taxon>
        <taxon>Raoultibacter</taxon>
    </lineage>
</organism>
<dbReference type="SUPFAM" id="SSF88713">
    <property type="entry name" value="Glycoside hydrolase/deacetylase"/>
    <property type="match status" value="1"/>
</dbReference>
<reference evidence="4 5" key="1">
    <citation type="submission" date="2024-04" db="EMBL/GenBank/DDBJ databases">
        <title>Human intestinal bacterial collection.</title>
        <authorList>
            <person name="Pauvert C."/>
            <person name="Hitch T.C.A."/>
            <person name="Clavel T."/>
        </authorList>
    </citation>
    <scope>NUCLEOTIDE SEQUENCE [LARGE SCALE GENOMIC DNA]</scope>
    <source>
        <strain evidence="4 5">CLA-KB-H42</strain>
    </source>
</reference>
<dbReference type="RefSeq" id="WP_349226993.1">
    <property type="nucleotide sequence ID" value="NZ_JBBNOP010000001.1"/>
</dbReference>
<feature type="domain" description="NodB homology" evidence="3">
    <location>
        <begin position="304"/>
        <end position="492"/>
    </location>
</feature>
<proteinExistence type="predicted"/>
<dbReference type="EMBL" id="JBBNOP010000001">
    <property type="protein sequence ID" value="MEQ3361419.1"/>
    <property type="molecule type" value="Genomic_DNA"/>
</dbReference>
<dbReference type="InterPro" id="IPR011330">
    <property type="entry name" value="Glyco_hydro/deAcase_b/a-brl"/>
</dbReference>
<evidence type="ECO:0000256" key="2">
    <source>
        <dbReference type="SAM" id="Phobius"/>
    </source>
</evidence>
<keyword evidence="2" id="KW-0472">Membrane</keyword>
<dbReference type="InterPro" id="IPR002509">
    <property type="entry name" value="NODB_dom"/>
</dbReference>
<dbReference type="Proteomes" id="UP001487305">
    <property type="component" value="Unassembled WGS sequence"/>
</dbReference>
<dbReference type="Pfam" id="PF01522">
    <property type="entry name" value="Polysacc_deac_1"/>
    <property type="match status" value="1"/>
</dbReference>
<dbReference type="PROSITE" id="PS51677">
    <property type="entry name" value="NODB"/>
    <property type="match status" value="1"/>
</dbReference>
<feature type="region of interest" description="Disordered" evidence="1">
    <location>
        <begin position="1"/>
        <end position="116"/>
    </location>
</feature>
<feature type="compositionally biased region" description="Basic and acidic residues" evidence="1">
    <location>
        <begin position="67"/>
        <end position="82"/>
    </location>
</feature>
<feature type="transmembrane region" description="Helical" evidence="2">
    <location>
        <begin position="133"/>
        <end position="151"/>
    </location>
</feature>
<protein>
    <submittedName>
        <fullName evidence="4">Polysaccharide deacetylase family protein</fullName>
    </submittedName>
</protein>
<dbReference type="Gene3D" id="3.20.20.370">
    <property type="entry name" value="Glycoside hydrolase/deacetylase"/>
    <property type="match status" value="1"/>
</dbReference>
<evidence type="ECO:0000259" key="3">
    <source>
        <dbReference type="PROSITE" id="PS51677"/>
    </source>
</evidence>
<gene>
    <name evidence="4" type="ORF">AAA083_00355</name>
</gene>
<keyword evidence="2" id="KW-1133">Transmembrane helix</keyword>
<keyword evidence="5" id="KW-1185">Reference proteome</keyword>